<evidence type="ECO:0008006" key="4">
    <source>
        <dbReference type="Google" id="ProtNLM"/>
    </source>
</evidence>
<evidence type="ECO:0000313" key="3">
    <source>
        <dbReference type="Proteomes" id="UP001183414"/>
    </source>
</evidence>
<sequence>MVTSRLRTRAVSVVATATATAAALLTFATPAGAADGTVGQRETVCADSLFVRTAPVGAWMGTLHNPQTFLVKRVQGDWVYGFAYGDINRHGWVQNGWFC</sequence>
<evidence type="ECO:0000313" key="2">
    <source>
        <dbReference type="EMBL" id="MDT0377372.1"/>
    </source>
</evidence>
<protein>
    <recommendedName>
        <fullName evidence="4">SH3 domain-containing protein</fullName>
    </recommendedName>
</protein>
<feature type="chain" id="PRO_5046117832" description="SH3 domain-containing protein" evidence="1">
    <location>
        <begin position="34"/>
        <end position="99"/>
    </location>
</feature>
<feature type="signal peptide" evidence="1">
    <location>
        <begin position="1"/>
        <end position="33"/>
    </location>
</feature>
<evidence type="ECO:0000256" key="1">
    <source>
        <dbReference type="SAM" id="SignalP"/>
    </source>
</evidence>
<dbReference type="EMBL" id="JAVREQ010000001">
    <property type="protein sequence ID" value="MDT0377372.1"/>
    <property type="molecule type" value="Genomic_DNA"/>
</dbReference>
<reference evidence="3" key="1">
    <citation type="submission" date="2023-07" db="EMBL/GenBank/DDBJ databases">
        <title>30 novel species of actinomycetes from the DSMZ collection.</title>
        <authorList>
            <person name="Nouioui I."/>
        </authorList>
    </citation>
    <scope>NUCLEOTIDE SEQUENCE [LARGE SCALE GENOMIC DNA]</scope>
    <source>
        <strain evidence="3">DSM 42041</strain>
    </source>
</reference>
<name>A0ABU2NMU1_9ACTN</name>
<gene>
    <name evidence="2" type="ORF">RM572_01110</name>
</gene>
<dbReference type="RefSeq" id="WP_027762863.1">
    <property type="nucleotide sequence ID" value="NZ_JAVREQ010000001.1"/>
</dbReference>
<keyword evidence="3" id="KW-1185">Reference proteome</keyword>
<dbReference type="Proteomes" id="UP001183414">
    <property type="component" value="Unassembled WGS sequence"/>
</dbReference>
<accession>A0ABU2NMU1</accession>
<keyword evidence="1" id="KW-0732">Signal</keyword>
<proteinExistence type="predicted"/>
<organism evidence="2 3">
    <name type="scientific">Streptomyces hazeniae</name>
    <dbReference type="NCBI Taxonomy" id="3075538"/>
    <lineage>
        <taxon>Bacteria</taxon>
        <taxon>Bacillati</taxon>
        <taxon>Actinomycetota</taxon>
        <taxon>Actinomycetes</taxon>
        <taxon>Kitasatosporales</taxon>
        <taxon>Streptomycetaceae</taxon>
        <taxon>Streptomyces</taxon>
    </lineage>
</organism>
<comment type="caution">
    <text evidence="2">The sequence shown here is derived from an EMBL/GenBank/DDBJ whole genome shotgun (WGS) entry which is preliminary data.</text>
</comment>